<dbReference type="InterPro" id="IPR003593">
    <property type="entry name" value="AAA+_ATPase"/>
</dbReference>
<evidence type="ECO:0000256" key="4">
    <source>
        <dbReference type="ARBA" id="ARBA00022840"/>
    </source>
</evidence>
<evidence type="ECO:0000313" key="9">
    <source>
        <dbReference type="Proteomes" id="UP001059934"/>
    </source>
</evidence>
<evidence type="ECO:0000313" key="8">
    <source>
        <dbReference type="EMBL" id="UVW34534.1"/>
    </source>
</evidence>
<keyword evidence="9" id="KW-1185">Reference proteome</keyword>
<evidence type="ECO:0000256" key="5">
    <source>
        <dbReference type="ARBA" id="ARBA00022967"/>
    </source>
</evidence>
<keyword evidence="5" id="KW-1278">Translocase</keyword>
<keyword evidence="3" id="KW-0201">Cytochrome c-type biogenesis</keyword>
<dbReference type="Pfam" id="PF00005">
    <property type="entry name" value="ABC_tran"/>
    <property type="match status" value="1"/>
</dbReference>
<reference evidence="8" key="1">
    <citation type="submission" date="2022-08" db="EMBL/GenBank/DDBJ databases">
        <title>Catabolic pathway analysis in culturable SAR92 clade bacteria reveals their overlooked roles in DMSP degradation in coastal seas.</title>
        <authorList>
            <person name="He X."/>
            <person name="Zhang X."/>
            <person name="Zhang Y."/>
        </authorList>
    </citation>
    <scope>NUCLEOTIDE SEQUENCE</scope>
    <source>
        <strain evidence="8">H455</strain>
    </source>
</reference>
<feature type="domain" description="ABC transporter" evidence="7">
    <location>
        <begin position="7"/>
        <end position="213"/>
    </location>
</feature>
<dbReference type="EMBL" id="CP103416">
    <property type="protein sequence ID" value="UVW34534.1"/>
    <property type="molecule type" value="Genomic_DNA"/>
</dbReference>
<gene>
    <name evidence="8" type="primary">ccmA</name>
    <name evidence="8" type="ORF">NYF23_11005</name>
</gene>
<keyword evidence="4" id="KW-0067">ATP-binding</keyword>
<evidence type="ECO:0000256" key="1">
    <source>
        <dbReference type="ARBA" id="ARBA00022448"/>
    </source>
</evidence>
<dbReference type="InterPro" id="IPR003439">
    <property type="entry name" value="ABC_transporter-like_ATP-bd"/>
</dbReference>
<proteinExistence type="predicted"/>
<dbReference type="SMART" id="SM00382">
    <property type="entry name" value="AAA"/>
    <property type="match status" value="1"/>
</dbReference>
<evidence type="ECO:0000256" key="6">
    <source>
        <dbReference type="ARBA" id="ARBA00023136"/>
    </source>
</evidence>
<keyword evidence="2" id="KW-0547">Nucleotide-binding</keyword>
<evidence type="ECO:0000259" key="7">
    <source>
        <dbReference type="PROSITE" id="PS50893"/>
    </source>
</evidence>
<sequence length="213" mass="23035">MSQAPLLSVENLAFDRDDSCLFSGVNFSVAGGDLLQIEGANGSGKTTLLRLLTGSLQPSAGDIFYLGQSLSKCRYGYLSDMLYIGHQPAVKLNLSAEENLRWMVASSAQSNSLSVQDALTQVGLAGYTDMPCYALSAGQHRRVALARLLISEARLWYLDEPFTSIDKQGVVFLQSCLQQHVAKGGVVILSTHQDLALTGLRKYKLLSSVESLT</sequence>
<evidence type="ECO:0000256" key="2">
    <source>
        <dbReference type="ARBA" id="ARBA00022741"/>
    </source>
</evidence>
<organism evidence="8 9">
    <name type="scientific">SAR92 clade bacterium H455</name>
    <dbReference type="NCBI Taxonomy" id="2974818"/>
    <lineage>
        <taxon>Bacteria</taxon>
        <taxon>Pseudomonadati</taxon>
        <taxon>Pseudomonadota</taxon>
        <taxon>Gammaproteobacteria</taxon>
        <taxon>Cellvibrionales</taxon>
        <taxon>Porticoccaceae</taxon>
        <taxon>SAR92 clade</taxon>
    </lineage>
</organism>
<dbReference type="InterPro" id="IPR027417">
    <property type="entry name" value="P-loop_NTPase"/>
</dbReference>
<protein>
    <submittedName>
        <fullName evidence="8">Cytochrome c biogenesis heme-transporting ATPase CcmA</fullName>
    </submittedName>
</protein>
<accession>A0ABY5TMU7</accession>
<dbReference type="SUPFAM" id="SSF52540">
    <property type="entry name" value="P-loop containing nucleoside triphosphate hydrolases"/>
    <property type="match status" value="1"/>
</dbReference>
<dbReference type="PROSITE" id="PS50893">
    <property type="entry name" value="ABC_TRANSPORTER_2"/>
    <property type="match status" value="1"/>
</dbReference>
<name>A0ABY5TMU7_9GAMM</name>
<dbReference type="PANTHER" id="PTHR43499:SF1">
    <property type="entry name" value="ABC TRANSPORTER I FAMILY MEMBER 1"/>
    <property type="match status" value="1"/>
</dbReference>
<evidence type="ECO:0000256" key="3">
    <source>
        <dbReference type="ARBA" id="ARBA00022748"/>
    </source>
</evidence>
<dbReference type="Proteomes" id="UP001059934">
    <property type="component" value="Chromosome"/>
</dbReference>
<keyword evidence="1" id="KW-0813">Transport</keyword>
<dbReference type="PANTHER" id="PTHR43499">
    <property type="entry name" value="ABC TRANSPORTER I FAMILY MEMBER 1"/>
    <property type="match status" value="1"/>
</dbReference>
<dbReference type="Gene3D" id="3.40.50.300">
    <property type="entry name" value="P-loop containing nucleotide triphosphate hydrolases"/>
    <property type="match status" value="1"/>
</dbReference>
<dbReference type="NCBIfam" id="TIGR01189">
    <property type="entry name" value="ccmA"/>
    <property type="match status" value="1"/>
</dbReference>
<dbReference type="NCBIfam" id="NF010061">
    <property type="entry name" value="PRK13538.1"/>
    <property type="match status" value="1"/>
</dbReference>
<keyword evidence="6" id="KW-0472">Membrane</keyword>
<dbReference type="InterPro" id="IPR005895">
    <property type="entry name" value="ABC_transptr_haem_export_CcmA"/>
</dbReference>